<comment type="pathway">
    <text evidence="2">Carbohydrate biosynthesis; dTDP-L-rhamnose biosynthesis.</text>
</comment>
<dbReference type="PANTHER" id="PTHR10491">
    <property type="entry name" value="DTDP-4-DEHYDRORHAMNOSE REDUCTASE"/>
    <property type="match status" value="1"/>
</dbReference>
<dbReference type="InterPro" id="IPR005913">
    <property type="entry name" value="dTDP_dehydrorham_reduct"/>
</dbReference>
<evidence type="ECO:0000256" key="1">
    <source>
        <dbReference type="ARBA" id="ARBA00010944"/>
    </source>
</evidence>
<dbReference type="GO" id="GO:0008831">
    <property type="term" value="F:dTDP-4-dehydrorhamnose reductase activity"/>
    <property type="evidence" value="ECO:0007669"/>
    <property type="project" value="UniProtKB-EC"/>
</dbReference>
<protein>
    <recommendedName>
        <fullName evidence="2">dTDP-4-dehydrorhamnose reductase</fullName>
        <ecNumber evidence="2">1.1.1.133</ecNumber>
    </recommendedName>
</protein>
<comment type="function">
    <text evidence="2">Catalyzes the reduction of dTDP-6-deoxy-L-lyxo-4-hexulose to yield dTDP-L-rhamnose.</text>
</comment>
<evidence type="ECO:0000256" key="2">
    <source>
        <dbReference type="RuleBase" id="RU364082"/>
    </source>
</evidence>
<dbReference type="Pfam" id="PF04321">
    <property type="entry name" value="RmlD_sub_bind"/>
    <property type="match status" value="1"/>
</dbReference>
<evidence type="ECO:0000313" key="5">
    <source>
        <dbReference type="Proteomes" id="UP000051841"/>
    </source>
</evidence>
<keyword evidence="2" id="KW-0560">Oxidoreductase</keyword>
<keyword evidence="2" id="KW-0521">NADP</keyword>
<sequence length="283" mass="32194">MSLMKRVWITGAEGRLGSALAKHFDRTTDYEILTSDLDVPVDDIKQVIRFVSMNHPNIIINCAALSDVEYCENNPDEAYTVNALGARNLAIAARKVDAKLIHMSTDDIFNSEDHQARNEFDKPNPTTIYGKSKAAGEELIMNLHDKHVIIRSSWLYGYNYDHIDEILQKAKNGEKIVIKMKQYSTPTTCKALVDFITSIMDVNEYGIFHASCEGSCRRVEFIKKAIGLAGYEAEVEVLDEDMLRPTFSVLDNMMLRITGVYKMPSWEDDLKAYIQRRKERGVL</sequence>
<dbReference type="PATRIC" id="fig|1410657.5.peg.1739"/>
<dbReference type="EC" id="1.1.1.133" evidence="2"/>
<evidence type="ECO:0000313" key="4">
    <source>
        <dbReference type="EMBL" id="KRN47357.1"/>
    </source>
</evidence>
<gene>
    <name evidence="4" type="ORF">IV49_GL001687</name>
</gene>
<proteinExistence type="inferred from homology"/>
<comment type="caution">
    <text evidence="4">The sequence shown here is derived from an EMBL/GenBank/DDBJ whole genome shotgun (WGS) entry which is preliminary data.</text>
</comment>
<dbReference type="Gene3D" id="3.90.25.10">
    <property type="entry name" value="UDP-galactose 4-epimerase, domain 1"/>
    <property type="match status" value="1"/>
</dbReference>
<keyword evidence="5" id="KW-1185">Reference proteome</keyword>
<dbReference type="GO" id="GO:0005829">
    <property type="term" value="C:cytosol"/>
    <property type="evidence" value="ECO:0007669"/>
    <property type="project" value="TreeGrafter"/>
</dbReference>
<comment type="similarity">
    <text evidence="1 2">Belongs to the dTDP-4-dehydrorhamnose reductase family.</text>
</comment>
<feature type="domain" description="RmlD-like substrate binding" evidence="3">
    <location>
        <begin position="6"/>
        <end position="276"/>
    </location>
</feature>
<dbReference type="EMBL" id="JQBL01000050">
    <property type="protein sequence ID" value="KRN47357.1"/>
    <property type="molecule type" value="Genomic_DNA"/>
</dbReference>
<dbReference type="PANTHER" id="PTHR10491:SF4">
    <property type="entry name" value="METHIONINE ADENOSYLTRANSFERASE 2 SUBUNIT BETA"/>
    <property type="match status" value="1"/>
</dbReference>
<dbReference type="Proteomes" id="UP000051841">
    <property type="component" value="Unassembled WGS sequence"/>
</dbReference>
<name>A0A0R2HD38_9FIRM</name>
<dbReference type="InterPro" id="IPR029903">
    <property type="entry name" value="RmlD-like-bd"/>
</dbReference>
<dbReference type="RefSeq" id="WP_029071300.1">
    <property type="nucleotide sequence ID" value="NZ_JNKN01000051.1"/>
</dbReference>
<dbReference type="AlphaFoldDB" id="A0A0R2HD38"/>
<dbReference type="Gene3D" id="3.40.50.720">
    <property type="entry name" value="NAD(P)-binding Rossmann-like Domain"/>
    <property type="match status" value="1"/>
</dbReference>
<dbReference type="CDD" id="cd05254">
    <property type="entry name" value="dTDP_HR_like_SDR_e"/>
    <property type="match status" value="1"/>
</dbReference>
<accession>A0A0R2HD38</accession>
<dbReference type="SUPFAM" id="SSF51735">
    <property type="entry name" value="NAD(P)-binding Rossmann-fold domains"/>
    <property type="match status" value="1"/>
</dbReference>
<dbReference type="UniPathway" id="UPA00124"/>
<evidence type="ECO:0000259" key="3">
    <source>
        <dbReference type="Pfam" id="PF04321"/>
    </source>
</evidence>
<organism evidence="4 5">
    <name type="scientific">Kandleria vitulina DSM 20405</name>
    <dbReference type="NCBI Taxonomy" id="1410657"/>
    <lineage>
        <taxon>Bacteria</taxon>
        <taxon>Bacillati</taxon>
        <taxon>Bacillota</taxon>
        <taxon>Erysipelotrichia</taxon>
        <taxon>Erysipelotrichales</taxon>
        <taxon>Coprobacillaceae</taxon>
        <taxon>Kandleria</taxon>
    </lineage>
</organism>
<dbReference type="InterPro" id="IPR036291">
    <property type="entry name" value="NAD(P)-bd_dom_sf"/>
</dbReference>
<reference evidence="4 5" key="1">
    <citation type="journal article" date="2015" name="Genome Announc.">
        <title>Expanding the biotechnology potential of lactobacilli through comparative genomics of 213 strains and associated genera.</title>
        <authorList>
            <person name="Sun Z."/>
            <person name="Harris H.M."/>
            <person name="McCann A."/>
            <person name="Guo C."/>
            <person name="Argimon S."/>
            <person name="Zhang W."/>
            <person name="Yang X."/>
            <person name="Jeffery I.B."/>
            <person name="Cooney J.C."/>
            <person name="Kagawa T.F."/>
            <person name="Liu W."/>
            <person name="Song Y."/>
            <person name="Salvetti E."/>
            <person name="Wrobel A."/>
            <person name="Rasinkangas P."/>
            <person name="Parkhill J."/>
            <person name="Rea M.C."/>
            <person name="O'Sullivan O."/>
            <person name="Ritari J."/>
            <person name="Douillard F.P."/>
            <person name="Paul Ross R."/>
            <person name="Yang R."/>
            <person name="Briner A.E."/>
            <person name="Felis G.E."/>
            <person name="de Vos W.M."/>
            <person name="Barrangou R."/>
            <person name="Klaenhammer T.R."/>
            <person name="Caufield P.W."/>
            <person name="Cui Y."/>
            <person name="Zhang H."/>
            <person name="O'Toole P.W."/>
        </authorList>
    </citation>
    <scope>NUCLEOTIDE SEQUENCE [LARGE SCALE GENOMIC DNA]</scope>
    <source>
        <strain evidence="4 5">DSM 20405</strain>
    </source>
</reference>
<dbReference type="GO" id="GO:0019305">
    <property type="term" value="P:dTDP-rhamnose biosynthetic process"/>
    <property type="evidence" value="ECO:0007669"/>
    <property type="project" value="UniProtKB-UniPathway"/>
</dbReference>